<dbReference type="CDD" id="cd01392">
    <property type="entry name" value="HTH_LacI"/>
    <property type="match status" value="1"/>
</dbReference>
<gene>
    <name evidence="5" type="ORF">GCM10023225_16440</name>
</gene>
<keyword evidence="6" id="KW-1185">Reference proteome</keyword>
<keyword evidence="3" id="KW-0804">Transcription</keyword>
<dbReference type="InterPro" id="IPR001761">
    <property type="entry name" value="Peripla_BP/Lac1_sug-bd_dom"/>
</dbReference>
<dbReference type="Pfam" id="PF00356">
    <property type="entry name" value="LacI"/>
    <property type="match status" value="1"/>
</dbReference>
<dbReference type="PANTHER" id="PTHR30146">
    <property type="entry name" value="LACI-RELATED TRANSCRIPTIONAL REPRESSOR"/>
    <property type="match status" value="1"/>
</dbReference>
<protein>
    <submittedName>
        <fullName evidence="5">LacI family DNA-binding transcriptional regulator</fullName>
    </submittedName>
</protein>
<evidence type="ECO:0000313" key="6">
    <source>
        <dbReference type="Proteomes" id="UP001501195"/>
    </source>
</evidence>
<evidence type="ECO:0000313" key="5">
    <source>
        <dbReference type="EMBL" id="GAA4976106.1"/>
    </source>
</evidence>
<dbReference type="EMBL" id="BAABIL010000213">
    <property type="protein sequence ID" value="GAA4976106.1"/>
    <property type="molecule type" value="Genomic_DNA"/>
</dbReference>
<evidence type="ECO:0000259" key="4">
    <source>
        <dbReference type="PROSITE" id="PS50932"/>
    </source>
</evidence>
<organism evidence="5 6">
    <name type="scientific">Kineococcus glutinatus</name>
    <dbReference type="NCBI Taxonomy" id="1070872"/>
    <lineage>
        <taxon>Bacteria</taxon>
        <taxon>Bacillati</taxon>
        <taxon>Actinomycetota</taxon>
        <taxon>Actinomycetes</taxon>
        <taxon>Kineosporiales</taxon>
        <taxon>Kineosporiaceae</taxon>
        <taxon>Kineococcus</taxon>
    </lineage>
</organism>
<comment type="caution">
    <text evidence="5">The sequence shown here is derived from an EMBL/GenBank/DDBJ whole genome shotgun (WGS) entry which is preliminary data.</text>
</comment>
<evidence type="ECO:0000256" key="3">
    <source>
        <dbReference type="ARBA" id="ARBA00023163"/>
    </source>
</evidence>
<feature type="domain" description="HTH lacI-type" evidence="4">
    <location>
        <begin position="14"/>
        <end position="68"/>
    </location>
</feature>
<dbReference type="Pfam" id="PF00532">
    <property type="entry name" value="Peripla_BP_1"/>
    <property type="match status" value="1"/>
</dbReference>
<dbReference type="RefSeq" id="WP_345711969.1">
    <property type="nucleotide sequence ID" value="NZ_BAABIL010000213.1"/>
</dbReference>
<dbReference type="InterPro" id="IPR028082">
    <property type="entry name" value="Peripla_BP_I"/>
</dbReference>
<accession>A0ABP9HQK7</accession>
<dbReference type="Gene3D" id="3.40.50.2300">
    <property type="match status" value="2"/>
</dbReference>
<dbReference type="PROSITE" id="PS50932">
    <property type="entry name" value="HTH_LACI_2"/>
    <property type="match status" value="1"/>
</dbReference>
<keyword evidence="1" id="KW-0805">Transcription regulation</keyword>
<keyword evidence="2 5" id="KW-0238">DNA-binding</keyword>
<proteinExistence type="predicted"/>
<dbReference type="Proteomes" id="UP001501195">
    <property type="component" value="Unassembled WGS sequence"/>
</dbReference>
<dbReference type="InterPro" id="IPR010982">
    <property type="entry name" value="Lambda_DNA-bd_dom_sf"/>
</dbReference>
<sequence length="345" mass="36529">MTATTHPAAGDGRPTLRQVAELAGVSIKTASRALNGDAHVRDVTSTRVHAAADQLGFRLNGLARELRRGGRAASVGLVIGDLANPFYSRIARGAEQVLRGHGLQLVTCSTNEDAATERALTASLVQQRVRALLVVPTTEDSAHLADEQRHGMPVVCLDRRPVGAEIDSIVLDNRRGAVAAAEHLLRAGHRRIGLVGDFSRLSTHRERVAGFGEALRAAGIAEWQRHVRGDSHDEASAELITHQLLSLREPPTALFTTNNRNTVGALRALRSLGPAAPRPALVGFDDFALADVLGITVVAHEPEDMGRLGADLALARAEGTGPDGVRSLVLPTRLVARGSGEVPPP</sequence>
<dbReference type="SUPFAM" id="SSF47413">
    <property type="entry name" value="lambda repressor-like DNA-binding domains"/>
    <property type="match status" value="1"/>
</dbReference>
<evidence type="ECO:0000256" key="1">
    <source>
        <dbReference type="ARBA" id="ARBA00023015"/>
    </source>
</evidence>
<dbReference type="Gene3D" id="1.10.260.40">
    <property type="entry name" value="lambda repressor-like DNA-binding domains"/>
    <property type="match status" value="1"/>
</dbReference>
<dbReference type="PANTHER" id="PTHR30146:SF109">
    <property type="entry name" value="HTH-TYPE TRANSCRIPTIONAL REGULATOR GALS"/>
    <property type="match status" value="1"/>
</dbReference>
<name>A0ABP9HQK7_9ACTN</name>
<dbReference type="CDD" id="cd06267">
    <property type="entry name" value="PBP1_LacI_sugar_binding-like"/>
    <property type="match status" value="1"/>
</dbReference>
<dbReference type="InterPro" id="IPR000843">
    <property type="entry name" value="HTH_LacI"/>
</dbReference>
<dbReference type="GO" id="GO:0003677">
    <property type="term" value="F:DNA binding"/>
    <property type="evidence" value="ECO:0007669"/>
    <property type="project" value="UniProtKB-KW"/>
</dbReference>
<reference evidence="6" key="1">
    <citation type="journal article" date="2019" name="Int. J. Syst. Evol. Microbiol.">
        <title>The Global Catalogue of Microorganisms (GCM) 10K type strain sequencing project: providing services to taxonomists for standard genome sequencing and annotation.</title>
        <authorList>
            <consortium name="The Broad Institute Genomics Platform"/>
            <consortium name="The Broad Institute Genome Sequencing Center for Infectious Disease"/>
            <person name="Wu L."/>
            <person name="Ma J."/>
        </authorList>
    </citation>
    <scope>NUCLEOTIDE SEQUENCE [LARGE SCALE GENOMIC DNA]</scope>
    <source>
        <strain evidence="6">JCM 18126</strain>
    </source>
</reference>
<dbReference type="SUPFAM" id="SSF53822">
    <property type="entry name" value="Periplasmic binding protein-like I"/>
    <property type="match status" value="1"/>
</dbReference>
<dbReference type="SMART" id="SM00354">
    <property type="entry name" value="HTH_LACI"/>
    <property type="match status" value="1"/>
</dbReference>
<evidence type="ECO:0000256" key="2">
    <source>
        <dbReference type="ARBA" id="ARBA00023125"/>
    </source>
</evidence>